<dbReference type="GO" id="GO:0005096">
    <property type="term" value="F:GTPase activator activity"/>
    <property type="evidence" value="ECO:0007669"/>
    <property type="project" value="UniProtKB-KW"/>
</dbReference>
<feature type="compositionally biased region" description="Low complexity" evidence="2">
    <location>
        <begin position="1399"/>
        <end position="1425"/>
    </location>
</feature>
<dbReference type="PROSITE" id="PS00509">
    <property type="entry name" value="RAS_GTPASE_ACTIV_1"/>
    <property type="match status" value="1"/>
</dbReference>
<evidence type="ECO:0000256" key="1">
    <source>
        <dbReference type="ARBA" id="ARBA00022468"/>
    </source>
</evidence>
<feature type="region of interest" description="Disordered" evidence="2">
    <location>
        <begin position="82"/>
        <end position="118"/>
    </location>
</feature>
<dbReference type="PANTHER" id="PTHR10194:SF60">
    <property type="entry name" value="RAS GTPASE-ACTIVATING PROTEIN RASKOL"/>
    <property type="match status" value="1"/>
</dbReference>
<feature type="compositionally biased region" description="Polar residues" evidence="2">
    <location>
        <begin position="856"/>
        <end position="867"/>
    </location>
</feature>
<feature type="compositionally biased region" description="Acidic residues" evidence="2">
    <location>
        <begin position="1215"/>
        <end position="1235"/>
    </location>
</feature>
<evidence type="ECO:0000313" key="5">
    <source>
        <dbReference type="EMBL" id="KAJ8102824.1"/>
    </source>
</evidence>
<dbReference type="InterPro" id="IPR008936">
    <property type="entry name" value="Rho_GTPase_activation_prot"/>
</dbReference>
<dbReference type="SMART" id="SM00239">
    <property type="entry name" value="C2"/>
    <property type="match status" value="1"/>
</dbReference>
<sequence length="1452" mass="160657">MDDTALSASDSRDRPRPALLRRASINLAQLASIHPPVFSRTATGGHRKYNAEMADDLIVNQDVYYRPRPEVRIPIVHREGMEHLRSGLSKTRSGRTKSGESSRTTRSKTTRTIQQPSNLSREIRGAAPVRQATIAGLPNKKSSLRSTEDAIGSLNADDVKYDLTLSAEWSHLLALMKKLKGVIRGWAKWQTQNARGSGYCYTEEFSGALLFEEKESVVVLMNDLRGCKVSLSPTSTTAIHVRSSKDANNYVVIDPQSSADFSRWLAVLLSWTPLRAAGVSSKLMRFRYPRLDFSAPSATSAEKPSDKIDTIPAPVRTIKVGQVEMWDPTLKTARKGKQIVTSAHYWLPASCLLKTNGDLQVFPDIQSTQSTSTSSSSGTEHIYNNARANLSSNNLGLNQGLAGSLANGSQVIFQLSTIRRSAIQKADPSLTGRDNCIVIFLKTPALSFTSPSLSHTNLSSSSNQSLSSSFHQSSYSMHHQHQYGHHQSPSLLSATSLVDATQNGNRGLVVTPIYLSFDSRMTFEVWFVLLRSLSLPELYGPDTGRVTGSFRQQRILNVRIIDGKVLWPRGPAMKVESTIQSKSMDSYVDIELNDKVRARTRVKYGTSKPFWREDFSFPDLPFLVNSVKLNFKQRNKKTRDLQSDATVGEVRMLISDIQKDSDLERWIPIYNPARGYMGKTGEICVKMQVSEFTILASYEYDYLLELLLDFRNRLTVQLADVTGDLKRLSNALLDIFQASGQVTDWLIALAEDEINDTGTSSSASNVNDKFTESSESKAAATPTLSSTSSSTSNSTSTSTRASRPPSSGTRKPVQVTSSPYPSGLGTTSNCREDSQEEASSGSSTLSPGTLTPNSLHGNSDENLPPSRSSSANLAAINSAAIADANLLFRGNSLLTKSLDAHMRRIGHDYIKSTLADVIRRIVAENADCEVDPARLDNPEALDAHWARLDAYMLSIWDRIRHSAKQCPPCLRRIFHNIRLNIENRFGEFLTASWYSGVSGFLFLRFFCPAVLSPKLFGLMQDHPPACSQRTLTLLAKGLQGLANRAQFGTKEPWMAPMNKFLNSHIHEFREFLSEISTWRSKIYTHDPPLVHHDEVARDLQDDNEAEANTRSLSMVPYQIPNTILSRLPPAFRDSAPSLPYLIDRPAALAELVDIWLQWYDTKVALRTAQKATAAAAAAASSSPSSKEYDIESSNDGHRSSTSSMPNAIEGMPDQYTDDSDDAYYIDEDRTDEESVDRERDVENSEGEGQPVKSRHIEEEEDTPSGVLFTGALQMFHRECVRIRNEIQKLRYKSSIPEIPSEVPPETWDYYVTHFLDSSAFHFVRRGSVLKSLFLGGVSGGRIDGSSKDEDYEERARFEHGDDEYSYFPPAEPQPTRPSFGDSRWYSVPPDVATGEGSRKSAGSGSSDSSLGGTISTVSKGIGSISKKSKGLKLPTWRKLLGSSSSDSSKKEK</sequence>
<feature type="domain" description="Ras-GAP" evidence="4">
    <location>
        <begin position="883"/>
        <end position="1043"/>
    </location>
</feature>
<dbReference type="Gene3D" id="2.60.40.150">
    <property type="entry name" value="C2 domain"/>
    <property type="match status" value="1"/>
</dbReference>
<evidence type="ECO:0000256" key="2">
    <source>
        <dbReference type="SAM" id="MobiDB-lite"/>
    </source>
</evidence>
<dbReference type="GeneID" id="80885835"/>
<dbReference type="Proteomes" id="UP001217417">
    <property type="component" value="Unassembled WGS sequence"/>
</dbReference>
<protein>
    <recommendedName>
        <fullName evidence="7">Ras-GAP domain-containing protein</fullName>
    </recommendedName>
</protein>
<feature type="region of interest" description="Disordered" evidence="2">
    <location>
        <begin position="1176"/>
        <end position="1263"/>
    </location>
</feature>
<organism evidence="5 6">
    <name type="scientific">Lipomyces tetrasporus</name>
    <dbReference type="NCBI Taxonomy" id="54092"/>
    <lineage>
        <taxon>Eukaryota</taxon>
        <taxon>Fungi</taxon>
        <taxon>Dikarya</taxon>
        <taxon>Ascomycota</taxon>
        <taxon>Saccharomycotina</taxon>
        <taxon>Lipomycetes</taxon>
        <taxon>Lipomycetales</taxon>
        <taxon>Lipomycetaceae</taxon>
        <taxon>Lipomyces</taxon>
    </lineage>
</organism>
<dbReference type="PROSITE" id="PS50018">
    <property type="entry name" value="RAS_GTPASE_ACTIV_2"/>
    <property type="match status" value="1"/>
</dbReference>
<keyword evidence="6" id="KW-1185">Reference proteome</keyword>
<feature type="compositionally biased region" description="Low complexity" evidence="2">
    <location>
        <begin position="776"/>
        <end position="810"/>
    </location>
</feature>
<feature type="compositionally biased region" description="Polar residues" evidence="2">
    <location>
        <begin position="756"/>
        <end position="768"/>
    </location>
</feature>
<dbReference type="CDD" id="cd00030">
    <property type="entry name" value="C2"/>
    <property type="match status" value="1"/>
</dbReference>
<dbReference type="InterPro" id="IPR001936">
    <property type="entry name" value="RasGAP_dom"/>
</dbReference>
<dbReference type="PROSITE" id="PS50004">
    <property type="entry name" value="C2"/>
    <property type="match status" value="1"/>
</dbReference>
<evidence type="ECO:0000259" key="4">
    <source>
        <dbReference type="PROSITE" id="PS50018"/>
    </source>
</evidence>
<feature type="compositionally biased region" description="Low complexity" evidence="2">
    <location>
        <begin position="1176"/>
        <end position="1185"/>
    </location>
</feature>
<feature type="compositionally biased region" description="Basic and acidic residues" evidence="2">
    <location>
        <begin position="1186"/>
        <end position="1198"/>
    </location>
</feature>
<evidence type="ECO:0000313" key="6">
    <source>
        <dbReference type="Proteomes" id="UP001217417"/>
    </source>
</evidence>
<dbReference type="EMBL" id="JARPMG010000002">
    <property type="protein sequence ID" value="KAJ8102824.1"/>
    <property type="molecule type" value="Genomic_DNA"/>
</dbReference>
<feature type="region of interest" description="Disordered" evidence="2">
    <location>
        <begin position="1362"/>
        <end position="1430"/>
    </location>
</feature>
<feature type="domain" description="C2" evidence="3">
    <location>
        <begin position="542"/>
        <end position="667"/>
    </location>
</feature>
<evidence type="ECO:0008006" key="7">
    <source>
        <dbReference type="Google" id="ProtNLM"/>
    </source>
</evidence>
<reference evidence="5" key="1">
    <citation type="submission" date="2023-03" db="EMBL/GenBank/DDBJ databases">
        <title>Near-Complete genome sequence of Lipomyces tetrasporous NRRL Y-64009, an oleaginous yeast capable of growing on lignocellulosic hydrolysates.</title>
        <authorList>
            <consortium name="Lawrence Berkeley National Laboratory"/>
            <person name="Jagtap S.S."/>
            <person name="Liu J.-J."/>
            <person name="Walukiewicz H.E."/>
            <person name="Pangilinan J."/>
            <person name="Lipzen A."/>
            <person name="Ahrendt S."/>
            <person name="Koriabine M."/>
            <person name="Cobaugh K."/>
            <person name="Salamov A."/>
            <person name="Yoshinaga Y."/>
            <person name="Ng V."/>
            <person name="Daum C."/>
            <person name="Grigoriev I.V."/>
            <person name="Slininger P.J."/>
            <person name="Dien B.S."/>
            <person name="Jin Y.-S."/>
            <person name="Rao C.V."/>
        </authorList>
    </citation>
    <scope>NUCLEOTIDE SEQUENCE</scope>
    <source>
        <strain evidence="5">NRRL Y-64009</strain>
    </source>
</reference>
<dbReference type="GO" id="GO:0007165">
    <property type="term" value="P:signal transduction"/>
    <property type="evidence" value="ECO:0007669"/>
    <property type="project" value="UniProtKB-ARBA"/>
</dbReference>
<dbReference type="InterPro" id="IPR039360">
    <property type="entry name" value="Ras_GTPase"/>
</dbReference>
<dbReference type="Pfam" id="PF00168">
    <property type="entry name" value="C2"/>
    <property type="match status" value="1"/>
</dbReference>
<comment type="caution">
    <text evidence="5">The sequence shown here is derived from an EMBL/GenBank/DDBJ whole genome shotgun (WGS) entry which is preliminary data.</text>
</comment>
<feature type="region of interest" description="Disordered" evidence="2">
    <location>
        <begin position="756"/>
        <end position="869"/>
    </location>
</feature>
<gene>
    <name evidence="5" type="ORF">POJ06DRAFT_299127</name>
</gene>
<dbReference type="SMART" id="SM00323">
    <property type="entry name" value="RasGAP"/>
    <property type="match status" value="1"/>
</dbReference>
<dbReference type="SUPFAM" id="SSF48350">
    <property type="entry name" value="GTPase activation domain, GAP"/>
    <property type="match status" value="1"/>
</dbReference>
<dbReference type="Pfam" id="PF00616">
    <property type="entry name" value="RasGAP"/>
    <property type="match status" value="1"/>
</dbReference>
<keyword evidence="1" id="KW-0343">GTPase activation</keyword>
<dbReference type="InterPro" id="IPR035892">
    <property type="entry name" value="C2_domain_sf"/>
</dbReference>
<evidence type="ECO:0000259" key="3">
    <source>
        <dbReference type="PROSITE" id="PS50004"/>
    </source>
</evidence>
<dbReference type="PANTHER" id="PTHR10194">
    <property type="entry name" value="RAS GTPASE-ACTIVATING PROTEINS"/>
    <property type="match status" value="1"/>
</dbReference>
<dbReference type="InterPro" id="IPR000008">
    <property type="entry name" value="C2_dom"/>
</dbReference>
<feature type="compositionally biased region" description="Polar residues" evidence="2">
    <location>
        <begin position="814"/>
        <end position="829"/>
    </location>
</feature>
<feature type="compositionally biased region" description="Low complexity" evidence="2">
    <location>
        <begin position="839"/>
        <end position="855"/>
    </location>
</feature>
<dbReference type="RefSeq" id="XP_056046274.1">
    <property type="nucleotide sequence ID" value="XM_056190669.1"/>
</dbReference>
<accession>A0AAD7QWM5</accession>
<dbReference type="Gene3D" id="1.10.506.10">
    <property type="entry name" value="GTPase Activation - p120gap, domain 1"/>
    <property type="match status" value="1"/>
</dbReference>
<dbReference type="SUPFAM" id="SSF49562">
    <property type="entry name" value="C2 domain (Calcium/lipid-binding domain, CaLB)"/>
    <property type="match status" value="1"/>
</dbReference>
<dbReference type="InterPro" id="IPR023152">
    <property type="entry name" value="RasGAP_CS"/>
</dbReference>
<dbReference type="CDD" id="cd05137">
    <property type="entry name" value="RasGAP_CLA2_BUD2"/>
    <property type="match status" value="1"/>
</dbReference>
<proteinExistence type="predicted"/>
<name>A0AAD7QWM5_9ASCO</name>